<dbReference type="RefSeq" id="WP_115850321.1">
    <property type="nucleotide sequence ID" value="NZ_QTUC01000001.1"/>
</dbReference>
<name>A0A3D9V4H9_THECX</name>
<evidence type="ECO:0000256" key="2">
    <source>
        <dbReference type="SAM" id="SignalP"/>
    </source>
</evidence>
<feature type="signal peptide" evidence="2">
    <location>
        <begin position="1"/>
        <end position="31"/>
    </location>
</feature>
<dbReference type="EMBL" id="QTUC01000001">
    <property type="protein sequence ID" value="REF36732.1"/>
    <property type="molecule type" value="Genomic_DNA"/>
</dbReference>
<dbReference type="Pfam" id="PF16147">
    <property type="entry name" value="DUF4855"/>
    <property type="match status" value="1"/>
</dbReference>
<dbReference type="InterPro" id="IPR032329">
    <property type="entry name" value="DUF4855"/>
</dbReference>
<keyword evidence="4" id="KW-1185">Reference proteome</keyword>
<organism evidence="3 4">
    <name type="scientific">Thermasporomyces composti</name>
    <dbReference type="NCBI Taxonomy" id="696763"/>
    <lineage>
        <taxon>Bacteria</taxon>
        <taxon>Bacillati</taxon>
        <taxon>Actinomycetota</taxon>
        <taxon>Actinomycetes</taxon>
        <taxon>Propionibacteriales</taxon>
        <taxon>Nocardioidaceae</taxon>
        <taxon>Thermasporomyces</taxon>
    </lineage>
</organism>
<dbReference type="Gene3D" id="2.60.120.260">
    <property type="entry name" value="Galactose-binding domain-like"/>
    <property type="match status" value="1"/>
</dbReference>
<evidence type="ECO:0000256" key="1">
    <source>
        <dbReference type="SAM" id="MobiDB-lite"/>
    </source>
</evidence>
<evidence type="ECO:0000313" key="3">
    <source>
        <dbReference type="EMBL" id="REF36732.1"/>
    </source>
</evidence>
<comment type="caution">
    <text evidence="3">The sequence shown here is derived from an EMBL/GenBank/DDBJ whole genome shotgun (WGS) entry which is preliminary data.</text>
</comment>
<dbReference type="Proteomes" id="UP000256485">
    <property type="component" value="Unassembled WGS sequence"/>
</dbReference>
<dbReference type="InterPro" id="IPR008979">
    <property type="entry name" value="Galactose-bd-like_sf"/>
</dbReference>
<dbReference type="SUPFAM" id="SSF49785">
    <property type="entry name" value="Galactose-binding domain-like"/>
    <property type="match status" value="1"/>
</dbReference>
<sequence>MVPFVPRRATVASGVALVVVSSMTLAGPSAAAAGPRDVAEGATYTVSARFPDPNYQQTERASYPDDGFELTDGVHASLDFTDPAWVGYLRQVSREVVLDLGEVKTLRSLSTDFLYAPEFGIHLPGTVRYSLSLDGSTWRVAGEAPGDNTGTNVERRTVDVTITPTYARYLKVTFDVNVWAFVDEINAYGTDGIEHGARPPSGPLEPEDQPGDFLPQGVEQVGGVRNVYLAYTYDTRSPNGELGTWRAEDFLPVITHVDDQGTPTDWMFDTVLFMAGGSERDAYPTKAEWDDLLDRLFAPEVNVTALNEATRRATRALGAPGRHRVKVILPIPNPVPDAATPWGTLDGEQLDLNPTRVGEEASLRNRLRVVRWYVDEALRRYQRSQRDRLELVGFYWMRETVIPRSADAELTRQVSTLLHGIRRGTPRTLRFYWIPYYQAPGFQFWRSYGFDASMLQPNFFFDATLPPQDTRRLEQASDLARWSGQGVEIEGDRSMLTDPGARQKFLNYLETFRRTGADRALKAYYWGARDVILGVARSSEPEVRATYDAAYEFIRRP</sequence>
<feature type="chain" id="PRO_5039078373" evidence="2">
    <location>
        <begin position="32"/>
        <end position="557"/>
    </location>
</feature>
<proteinExistence type="predicted"/>
<reference evidence="3 4" key="1">
    <citation type="submission" date="2018-08" db="EMBL/GenBank/DDBJ databases">
        <title>Sequencing the genomes of 1000 actinobacteria strains.</title>
        <authorList>
            <person name="Klenk H.-P."/>
        </authorList>
    </citation>
    <scope>NUCLEOTIDE SEQUENCE [LARGE SCALE GENOMIC DNA]</scope>
    <source>
        <strain evidence="3 4">DSM 22891</strain>
    </source>
</reference>
<evidence type="ECO:0000313" key="4">
    <source>
        <dbReference type="Proteomes" id="UP000256485"/>
    </source>
</evidence>
<keyword evidence="2" id="KW-0732">Signal</keyword>
<accession>A0A3D9V4H9</accession>
<dbReference type="AlphaFoldDB" id="A0A3D9V4H9"/>
<feature type="region of interest" description="Disordered" evidence="1">
    <location>
        <begin position="192"/>
        <end position="211"/>
    </location>
</feature>
<dbReference type="OrthoDB" id="3799295at2"/>
<gene>
    <name evidence="3" type="ORF">DFJ64_2157</name>
</gene>
<protein>
    <submittedName>
        <fullName evidence="3">Uncharacterized protein DUF4855</fullName>
    </submittedName>
</protein>